<name>M0MCM4_9EURY</name>
<reference evidence="2 3" key="1">
    <citation type="journal article" date="2014" name="PLoS Genet.">
        <title>Phylogenetically driven sequencing of extremely halophilic archaea reveals strategies for static and dynamic osmo-response.</title>
        <authorList>
            <person name="Becker E.A."/>
            <person name="Seitzer P.M."/>
            <person name="Tritt A."/>
            <person name="Larsen D."/>
            <person name="Krusor M."/>
            <person name="Yao A.I."/>
            <person name="Wu D."/>
            <person name="Madern D."/>
            <person name="Eisen J.A."/>
            <person name="Darling A.E."/>
            <person name="Facciotti M.T."/>
        </authorList>
    </citation>
    <scope>NUCLEOTIDE SEQUENCE [LARGE SCALE GENOMIC DNA]</scope>
    <source>
        <strain evidence="2 3">JCM 10879</strain>
    </source>
</reference>
<gene>
    <name evidence="2" type="ORF">C446_04200</name>
</gene>
<proteinExistence type="predicted"/>
<dbReference type="EMBL" id="AOMA01000052">
    <property type="protein sequence ID" value="EMA42424.1"/>
    <property type="molecule type" value="Genomic_DNA"/>
</dbReference>
<dbReference type="Proteomes" id="UP000011607">
    <property type="component" value="Unassembled WGS sequence"/>
</dbReference>
<dbReference type="AlphaFoldDB" id="M0MCM4"/>
<accession>M0MCM4</accession>
<evidence type="ECO:0000313" key="3">
    <source>
        <dbReference type="Proteomes" id="UP000011607"/>
    </source>
</evidence>
<feature type="region of interest" description="Disordered" evidence="1">
    <location>
        <begin position="1"/>
        <end position="27"/>
    </location>
</feature>
<feature type="compositionally biased region" description="Acidic residues" evidence="1">
    <location>
        <begin position="10"/>
        <end position="20"/>
    </location>
</feature>
<comment type="caution">
    <text evidence="2">The sequence shown here is derived from an EMBL/GenBank/DDBJ whole genome shotgun (WGS) entry which is preliminary data.</text>
</comment>
<sequence>MTGPVTADSPENDIENEILEGPEAKKAAAAARRTEAYRDLRKIVQESGNKLRPNEVFAGRSSDGETIRTVVSFEVDIKSEEFDAYDEGHVTIAVETEDRDDGTPKHGESVVLSELEYVERDDDDAPTEALIIVLC</sequence>
<evidence type="ECO:0000313" key="2">
    <source>
        <dbReference type="EMBL" id="EMA42424.1"/>
    </source>
</evidence>
<organism evidence="2 3">
    <name type="scientific">Halobiforma nitratireducens JCM 10879</name>
    <dbReference type="NCBI Taxonomy" id="1227454"/>
    <lineage>
        <taxon>Archaea</taxon>
        <taxon>Methanobacteriati</taxon>
        <taxon>Methanobacteriota</taxon>
        <taxon>Stenosarchaea group</taxon>
        <taxon>Halobacteria</taxon>
        <taxon>Halobacteriales</taxon>
        <taxon>Natrialbaceae</taxon>
        <taxon>Halobiforma</taxon>
    </lineage>
</organism>
<keyword evidence="3" id="KW-1185">Reference proteome</keyword>
<evidence type="ECO:0000256" key="1">
    <source>
        <dbReference type="SAM" id="MobiDB-lite"/>
    </source>
</evidence>
<protein>
    <submittedName>
        <fullName evidence="2">Uncharacterized protein</fullName>
    </submittedName>
</protein>